<evidence type="ECO:0000256" key="1">
    <source>
        <dbReference type="ARBA" id="ARBA00005854"/>
    </source>
</evidence>
<protein>
    <submittedName>
        <fullName evidence="5">D-2-hydroxyacid dehydrogenase</fullName>
    </submittedName>
</protein>
<organism evidence="5 6">
    <name type="scientific">Peloplasma aerotolerans</name>
    <dbReference type="NCBI Taxonomy" id="3044389"/>
    <lineage>
        <taxon>Bacteria</taxon>
        <taxon>Bacillati</taxon>
        <taxon>Mycoplasmatota</taxon>
        <taxon>Mollicutes</taxon>
        <taxon>Acholeplasmatales</taxon>
        <taxon>Acholeplasmataceae</taxon>
        <taxon>Peloplasma</taxon>
    </lineage>
</organism>
<gene>
    <name evidence="5" type="ORF">QJ521_05410</name>
</gene>
<name>A0AAW6U4U8_9MOLU</name>
<evidence type="ECO:0000313" key="5">
    <source>
        <dbReference type="EMBL" id="MDI6452991.1"/>
    </source>
</evidence>
<dbReference type="SUPFAM" id="SSF52283">
    <property type="entry name" value="Formate/glycerate dehydrogenase catalytic domain-like"/>
    <property type="match status" value="1"/>
</dbReference>
<dbReference type="InterPro" id="IPR029752">
    <property type="entry name" value="D-isomer_DH_CS1"/>
</dbReference>
<dbReference type="Pfam" id="PF02826">
    <property type="entry name" value="2-Hacid_dh_C"/>
    <property type="match status" value="1"/>
</dbReference>
<dbReference type="GO" id="GO:0016616">
    <property type="term" value="F:oxidoreductase activity, acting on the CH-OH group of donors, NAD or NADP as acceptor"/>
    <property type="evidence" value="ECO:0007669"/>
    <property type="project" value="InterPro"/>
</dbReference>
<dbReference type="PROSITE" id="PS00065">
    <property type="entry name" value="D_2_HYDROXYACID_DH_1"/>
    <property type="match status" value="1"/>
</dbReference>
<comment type="similarity">
    <text evidence="1">Belongs to the D-isomer specific 2-hydroxyacid dehydrogenase family.</text>
</comment>
<feature type="domain" description="D-isomer specific 2-hydroxyacid dehydrogenase NAD-binding" evidence="4">
    <location>
        <begin position="101"/>
        <end position="273"/>
    </location>
</feature>
<dbReference type="InterPro" id="IPR029753">
    <property type="entry name" value="D-isomer_DH_CS"/>
</dbReference>
<accession>A0AAW6U4U8</accession>
<dbReference type="InterPro" id="IPR006140">
    <property type="entry name" value="D-isomer_DH_NAD-bd"/>
</dbReference>
<reference evidence="5" key="1">
    <citation type="submission" date="2023-05" db="EMBL/GenBank/DDBJ databases">
        <title>Mariniplasma microaerophilum sp. nov., a novel anaerobic mollicute isolated from terrestrial mud volcano, Taman Peninsula, Russia.</title>
        <authorList>
            <person name="Khomyakova M.A."/>
            <person name="Merkel A.Y."/>
            <person name="Slobodkin A.I."/>
        </authorList>
    </citation>
    <scope>NUCLEOTIDE SEQUENCE</scope>
    <source>
        <strain evidence="5">M4Ah</strain>
    </source>
</reference>
<evidence type="ECO:0000259" key="4">
    <source>
        <dbReference type="Pfam" id="PF02826"/>
    </source>
</evidence>
<dbReference type="AlphaFoldDB" id="A0AAW6U4U8"/>
<dbReference type="FunFam" id="3.40.50.720:FF:000203">
    <property type="entry name" value="D-3-phosphoglycerate dehydrogenase (SerA)"/>
    <property type="match status" value="1"/>
</dbReference>
<dbReference type="EMBL" id="JASCXW010000015">
    <property type="protein sequence ID" value="MDI6452991.1"/>
    <property type="molecule type" value="Genomic_DNA"/>
</dbReference>
<dbReference type="PANTHER" id="PTHR43333">
    <property type="entry name" value="2-HACID_DH_C DOMAIN-CONTAINING PROTEIN"/>
    <property type="match status" value="1"/>
</dbReference>
<sequence>MKIWIDMTMLKDEHFDYFVEKYPKITFESNIENAYDADAIFCMPGIAIKNKLELFPNLKWIQLLTAGYDPVDVDYIHQRNIVLTNAKDVFSIQIAEDVISKILYFNKNIKAYAKQMENGLWKHHKVDYEISLSTIGIIGTGSIGLEVAKRLKAFETNVVGYKRTRVDLPYFDKIYYGKEGLHQVLKESDYVIISLPLNKNTYHLIGKKELEMMKPSALLINVARGDIINQDALAEALSKKTIRGAGLDVTSPEPLPSNHLLWKLDNVFITPHNSSSGPYMIHRLIDEVDDTLKRYINEQELDNTI</sequence>
<evidence type="ECO:0000313" key="6">
    <source>
        <dbReference type="Proteomes" id="UP001431532"/>
    </source>
</evidence>
<proteinExistence type="inferred from homology"/>
<dbReference type="PANTHER" id="PTHR43333:SF1">
    <property type="entry name" value="D-ISOMER SPECIFIC 2-HYDROXYACID DEHYDROGENASE NAD-BINDING DOMAIN-CONTAINING PROTEIN"/>
    <property type="match status" value="1"/>
</dbReference>
<keyword evidence="3" id="KW-0520">NAD</keyword>
<evidence type="ECO:0000256" key="2">
    <source>
        <dbReference type="ARBA" id="ARBA00023002"/>
    </source>
</evidence>
<dbReference type="CDD" id="cd05300">
    <property type="entry name" value="2-Hacid_dh_1"/>
    <property type="match status" value="1"/>
</dbReference>
<dbReference type="GO" id="GO:0051287">
    <property type="term" value="F:NAD binding"/>
    <property type="evidence" value="ECO:0007669"/>
    <property type="project" value="InterPro"/>
</dbReference>
<dbReference type="PROSITE" id="PS00671">
    <property type="entry name" value="D_2_HYDROXYACID_DH_3"/>
    <property type="match status" value="1"/>
</dbReference>
<dbReference type="SUPFAM" id="SSF51735">
    <property type="entry name" value="NAD(P)-binding Rossmann-fold domains"/>
    <property type="match status" value="1"/>
</dbReference>
<dbReference type="InterPro" id="IPR036291">
    <property type="entry name" value="NAD(P)-bd_dom_sf"/>
</dbReference>
<keyword evidence="2" id="KW-0560">Oxidoreductase</keyword>
<dbReference type="RefSeq" id="WP_282839418.1">
    <property type="nucleotide sequence ID" value="NZ_JASCXW010000015.1"/>
</dbReference>
<dbReference type="Proteomes" id="UP001431532">
    <property type="component" value="Unassembled WGS sequence"/>
</dbReference>
<evidence type="ECO:0000256" key="3">
    <source>
        <dbReference type="ARBA" id="ARBA00023027"/>
    </source>
</evidence>
<keyword evidence="6" id="KW-1185">Reference proteome</keyword>
<comment type="caution">
    <text evidence="5">The sequence shown here is derived from an EMBL/GenBank/DDBJ whole genome shotgun (WGS) entry which is preliminary data.</text>
</comment>
<dbReference type="Gene3D" id="3.40.50.720">
    <property type="entry name" value="NAD(P)-binding Rossmann-like Domain"/>
    <property type="match status" value="2"/>
</dbReference>